<dbReference type="OrthoDB" id="9815482at2"/>
<proteinExistence type="predicted"/>
<evidence type="ECO:0000313" key="4">
    <source>
        <dbReference type="EMBL" id="TCO71756.1"/>
    </source>
</evidence>
<comment type="caution">
    <text evidence="4">The sequence shown here is derived from an EMBL/GenBank/DDBJ whole genome shotgun (WGS) entry which is preliminary data.</text>
</comment>
<dbReference type="InterPro" id="IPR000253">
    <property type="entry name" value="FHA_dom"/>
</dbReference>
<dbReference type="PANTHER" id="PTHR23308">
    <property type="entry name" value="NUCLEAR INHIBITOR OF PROTEIN PHOSPHATASE-1"/>
    <property type="match status" value="1"/>
</dbReference>
<dbReference type="EMBL" id="SLWX01000021">
    <property type="protein sequence ID" value="TCO71756.1"/>
    <property type="molecule type" value="Genomic_DNA"/>
</dbReference>
<keyword evidence="5" id="KW-1185">Reference proteome</keyword>
<keyword evidence="2" id="KW-1133">Transmembrane helix</keyword>
<dbReference type="Proteomes" id="UP000294980">
    <property type="component" value="Unassembled WGS sequence"/>
</dbReference>
<dbReference type="PROSITE" id="PS50006">
    <property type="entry name" value="FHA_DOMAIN"/>
    <property type="match status" value="2"/>
</dbReference>
<keyword evidence="2" id="KW-0472">Membrane</keyword>
<protein>
    <submittedName>
        <fullName evidence="4">Type III secretion system (T3SS) inner membrane Yop/YscD-like protein</fullName>
    </submittedName>
</protein>
<evidence type="ECO:0000256" key="2">
    <source>
        <dbReference type="SAM" id="Phobius"/>
    </source>
</evidence>
<dbReference type="InterPro" id="IPR050923">
    <property type="entry name" value="Cell_Proc_Reg/RNA_Proc"/>
</dbReference>
<feature type="compositionally biased region" description="Low complexity" evidence="1">
    <location>
        <begin position="139"/>
        <end position="152"/>
    </location>
</feature>
<feature type="domain" description="FHA" evidence="3">
    <location>
        <begin position="221"/>
        <end position="270"/>
    </location>
</feature>
<dbReference type="InterPro" id="IPR008984">
    <property type="entry name" value="SMAD_FHA_dom_sf"/>
</dbReference>
<feature type="compositionally biased region" description="Low complexity" evidence="1">
    <location>
        <begin position="123"/>
        <end position="132"/>
    </location>
</feature>
<keyword evidence="2" id="KW-0812">Transmembrane</keyword>
<evidence type="ECO:0000256" key="1">
    <source>
        <dbReference type="SAM" id="MobiDB-lite"/>
    </source>
</evidence>
<organism evidence="4 5">
    <name type="scientific">Chromatocurvus halotolerans</name>
    <dbReference type="NCBI Taxonomy" id="1132028"/>
    <lineage>
        <taxon>Bacteria</taxon>
        <taxon>Pseudomonadati</taxon>
        <taxon>Pseudomonadota</taxon>
        <taxon>Gammaproteobacteria</taxon>
        <taxon>Cellvibrionales</taxon>
        <taxon>Halieaceae</taxon>
        <taxon>Chromatocurvus</taxon>
    </lineage>
</organism>
<dbReference type="SMART" id="SM00240">
    <property type="entry name" value="FHA"/>
    <property type="match status" value="2"/>
</dbReference>
<dbReference type="RefSeq" id="WP_117319475.1">
    <property type="nucleotide sequence ID" value="NZ_QQSW01000028.1"/>
</dbReference>
<reference evidence="4 5" key="1">
    <citation type="submission" date="2019-03" db="EMBL/GenBank/DDBJ databases">
        <title>Genomic Encyclopedia of Type Strains, Phase IV (KMG-IV): sequencing the most valuable type-strain genomes for metagenomic binning, comparative biology and taxonomic classification.</title>
        <authorList>
            <person name="Goeker M."/>
        </authorList>
    </citation>
    <scope>NUCLEOTIDE SEQUENCE [LARGE SCALE GENOMIC DNA]</scope>
    <source>
        <strain evidence="4 5">DSM 23344</strain>
    </source>
</reference>
<dbReference type="Pfam" id="PF00498">
    <property type="entry name" value="FHA"/>
    <property type="match status" value="2"/>
</dbReference>
<gene>
    <name evidence="4" type="ORF">EV688_1217</name>
</gene>
<accession>A0A4R2KM32</accession>
<feature type="transmembrane region" description="Helical" evidence="2">
    <location>
        <begin position="317"/>
        <end position="337"/>
    </location>
</feature>
<dbReference type="Gene3D" id="2.60.200.20">
    <property type="match status" value="2"/>
</dbReference>
<dbReference type="AlphaFoldDB" id="A0A4R2KM32"/>
<evidence type="ECO:0000313" key="5">
    <source>
        <dbReference type="Proteomes" id="UP000294980"/>
    </source>
</evidence>
<feature type="region of interest" description="Disordered" evidence="1">
    <location>
        <begin position="123"/>
        <end position="168"/>
    </location>
</feature>
<dbReference type="CDD" id="cd00060">
    <property type="entry name" value="FHA"/>
    <property type="match status" value="2"/>
</dbReference>
<evidence type="ECO:0000259" key="3">
    <source>
        <dbReference type="PROSITE" id="PS50006"/>
    </source>
</evidence>
<sequence length="338" mass="34386">MEIQARLITDDGTEHPLIETLTVGRSDDCDITLPSSKVSRQHARFRLAEDGVTVEDLGSSNGTRLNGRAIGSAQALMDGDQVGIDTFTLTVAIISDDAREASDDATVIAAPADDDATMLAPAAEAPQAAARPASPPGPSASGAAAASDVAAPTGDLPGSWVDSGTGESTQFLSPDALAAQRPQAASAERHSPLAHFIVIAADGSASDVFELETGGGEEDTWELGRDDSCDIPLNDPTVSARHAQLVHKGGRWRMVNLVSSNGIVVNGEKRLSVYLDGGDSVQLGEVRLVFNAPEGGATGPSSGGKAATPAAASGSRLPLMIGIVVVVAVLAIAAVALL</sequence>
<dbReference type="SUPFAM" id="SSF49879">
    <property type="entry name" value="SMAD/FHA domain"/>
    <property type="match status" value="2"/>
</dbReference>
<name>A0A4R2KM32_9GAMM</name>
<feature type="domain" description="FHA" evidence="3">
    <location>
        <begin position="21"/>
        <end position="70"/>
    </location>
</feature>